<dbReference type="STRING" id="1218493.JF76_00730"/>
<proteinExistence type="predicted"/>
<keyword evidence="1" id="KW-0805">Transcription regulation</keyword>
<dbReference type="EMBL" id="JXBY01000001">
    <property type="protein sequence ID" value="KJY59318.1"/>
    <property type="molecule type" value="Genomic_DNA"/>
</dbReference>
<keyword evidence="3" id="KW-0804">Transcription</keyword>
<name>A0A0F4LLX8_9LACO</name>
<sequence length="243" mass="27898">MLERDSPTPLYEQVEALIKKNILNKTWPKGKKIPTETELMKKFGVSRGTLKRAISNLQKNGYLVQRQGLGTFVQADIEIPLERGLYSFAEYFQAHHIDYSNKILSAKIPKKTSKDIADKLGITITDKYLCLRRLREVEGENIMLIENNINIANAPHIETADFSKESLFSIIERYSKETVEYSETKYSAVGANSEVSSYFNIKKGAPILYQEQLVHLSNNSIIEFARVWIKSNHFTLKTILHRK</sequence>
<evidence type="ECO:0000256" key="1">
    <source>
        <dbReference type="ARBA" id="ARBA00023015"/>
    </source>
</evidence>
<dbReference type="Gene3D" id="3.40.1410.10">
    <property type="entry name" value="Chorismate lyase-like"/>
    <property type="match status" value="1"/>
</dbReference>
<evidence type="ECO:0000313" key="6">
    <source>
        <dbReference type="Proteomes" id="UP000033533"/>
    </source>
</evidence>
<dbReference type="CDD" id="cd07377">
    <property type="entry name" value="WHTH_GntR"/>
    <property type="match status" value="1"/>
</dbReference>
<dbReference type="InterPro" id="IPR050679">
    <property type="entry name" value="Bact_HTH_transcr_reg"/>
</dbReference>
<dbReference type="Pfam" id="PF00392">
    <property type="entry name" value="GntR"/>
    <property type="match status" value="1"/>
</dbReference>
<feature type="domain" description="HTH gntR-type" evidence="4">
    <location>
        <begin position="8"/>
        <end position="76"/>
    </location>
</feature>
<dbReference type="InterPro" id="IPR036388">
    <property type="entry name" value="WH-like_DNA-bd_sf"/>
</dbReference>
<dbReference type="InterPro" id="IPR036390">
    <property type="entry name" value="WH_DNA-bd_sf"/>
</dbReference>
<dbReference type="SMART" id="SM00866">
    <property type="entry name" value="UTRA"/>
    <property type="match status" value="1"/>
</dbReference>
<dbReference type="PATRIC" id="fig|1218493.3.peg.78"/>
<dbReference type="Gene3D" id="1.10.10.10">
    <property type="entry name" value="Winged helix-like DNA-binding domain superfamily/Winged helix DNA-binding domain"/>
    <property type="match status" value="1"/>
</dbReference>
<dbReference type="AlphaFoldDB" id="A0A0F4LLX8"/>
<dbReference type="PANTHER" id="PTHR44846">
    <property type="entry name" value="MANNOSYL-D-GLYCERATE TRANSPORT/METABOLISM SYSTEM REPRESSOR MNGR-RELATED"/>
    <property type="match status" value="1"/>
</dbReference>
<dbReference type="InterPro" id="IPR011663">
    <property type="entry name" value="UTRA"/>
</dbReference>
<dbReference type="InterPro" id="IPR028978">
    <property type="entry name" value="Chorismate_lyase_/UTRA_dom_sf"/>
</dbReference>
<dbReference type="PROSITE" id="PS50949">
    <property type="entry name" value="HTH_GNTR"/>
    <property type="match status" value="1"/>
</dbReference>
<evidence type="ECO:0000256" key="3">
    <source>
        <dbReference type="ARBA" id="ARBA00023163"/>
    </source>
</evidence>
<accession>A0A0F4LLX8</accession>
<dbReference type="PRINTS" id="PR00035">
    <property type="entry name" value="HTHGNTR"/>
</dbReference>
<dbReference type="InterPro" id="IPR000524">
    <property type="entry name" value="Tscrpt_reg_HTH_GntR"/>
</dbReference>
<organism evidence="5 6">
    <name type="scientific">Lactobacillus kullabergensis</name>
    <dbReference type="NCBI Taxonomy" id="1218493"/>
    <lineage>
        <taxon>Bacteria</taxon>
        <taxon>Bacillati</taxon>
        <taxon>Bacillota</taxon>
        <taxon>Bacilli</taxon>
        <taxon>Lactobacillales</taxon>
        <taxon>Lactobacillaceae</taxon>
        <taxon>Lactobacillus</taxon>
    </lineage>
</organism>
<dbReference type="OrthoDB" id="457376at2"/>
<dbReference type="SUPFAM" id="SSF64288">
    <property type="entry name" value="Chorismate lyase-like"/>
    <property type="match status" value="1"/>
</dbReference>
<comment type="caution">
    <text evidence="5">The sequence shown here is derived from an EMBL/GenBank/DDBJ whole genome shotgun (WGS) entry which is preliminary data.</text>
</comment>
<dbReference type="FunFam" id="1.10.10.10:FF:000079">
    <property type="entry name" value="GntR family transcriptional regulator"/>
    <property type="match status" value="1"/>
</dbReference>
<dbReference type="GO" id="GO:0045892">
    <property type="term" value="P:negative regulation of DNA-templated transcription"/>
    <property type="evidence" value="ECO:0007669"/>
    <property type="project" value="TreeGrafter"/>
</dbReference>
<reference evidence="5 6" key="1">
    <citation type="submission" date="2014-12" db="EMBL/GenBank/DDBJ databases">
        <title>Comparative genomics of the lactic acid bacteria isolated from the honey bee gut.</title>
        <authorList>
            <person name="Ellegaard K.M."/>
            <person name="Tamarit D."/>
            <person name="Javelind E."/>
            <person name="Olofsson T."/>
            <person name="Andersson S.G."/>
            <person name="Vasquez A."/>
        </authorList>
    </citation>
    <scope>NUCLEOTIDE SEQUENCE [LARGE SCALE GENOMIC DNA]</scope>
    <source>
        <strain evidence="5 6">Biut2</strain>
    </source>
</reference>
<dbReference type="GO" id="GO:0003677">
    <property type="term" value="F:DNA binding"/>
    <property type="evidence" value="ECO:0007669"/>
    <property type="project" value="UniProtKB-KW"/>
</dbReference>
<dbReference type="Proteomes" id="UP000033533">
    <property type="component" value="Unassembled WGS sequence"/>
</dbReference>
<dbReference type="SUPFAM" id="SSF46785">
    <property type="entry name" value="Winged helix' DNA-binding domain"/>
    <property type="match status" value="1"/>
</dbReference>
<dbReference type="GO" id="GO:0003700">
    <property type="term" value="F:DNA-binding transcription factor activity"/>
    <property type="evidence" value="ECO:0007669"/>
    <property type="project" value="InterPro"/>
</dbReference>
<dbReference type="PANTHER" id="PTHR44846:SF1">
    <property type="entry name" value="MANNOSYL-D-GLYCERATE TRANSPORT_METABOLISM SYSTEM REPRESSOR MNGR-RELATED"/>
    <property type="match status" value="1"/>
</dbReference>
<dbReference type="RefSeq" id="WP_052697029.1">
    <property type="nucleotide sequence ID" value="NZ_JBHSZS010000027.1"/>
</dbReference>
<dbReference type="Pfam" id="PF07702">
    <property type="entry name" value="UTRA"/>
    <property type="match status" value="1"/>
</dbReference>
<protein>
    <submittedName>
        <fullName evidence="5">GntR family regulatory protein</fullName>
    </submittedName>
</protein>
<evidence type="ECO:0000256" key="2">
    <source>
        <dbReference type="ARBA" id="ARBA00023125"/>
    </source>
</evidence>
<evidence type="ECO:0000313" key="5">
    <source>
        <dbReference type="EMBL" id="KJY59318.1"/>
    </source>
</evidence>
<dbReference type="HOGENOM" id="CLU_063236_2_0_9"/>
<evidence type="ECO:0000259" key="4">
    <source>
        <dbReference type="PROSITE" id="PS50949"/>
    </source>
</evidence>
<dbReference type="SMART" id="SM00345">
    <property type="entry name" value="HTH_GNTR"/>
    <property type="match status" value="1"/>
</dbReference>
<gene>
    <name evidence="5" type="primary">farR</name>
    <name evidence="5" type="ORF">JF76_00730</name>
</gene>
<keyword evidence="2" id="KW-0238">DNA-binding</keyword>